<dbReference type="Pfam" id="PF25928">
    <property type="entry name" value="DUF7973"/>
    <property type="match status" value="1"/>
</dbReference>
<keyword evidence="1" id="KW-1133">Transmembrane helix</keyword>
<feature type="transmembrane region" description="Helical" evidence="1">
    <location>
        <begin position="39"/>
        <end position="61"/>
    </location>
</feature>
<gene>
    <name evidence="3" type="ORF">AVDCRST_MAG28-1085</name>
</gene>
<evidence type="ECO:0000256" key="1">
    <source>
        <dbReference type="SAM" id="Phobius"/>
    </source>
</evidence>
<name>A0A6J4QLT5_9ACTN</name>
<proteinExistence type="predicted"/>
<feature type="domain" description="DUF7973" evidence="2">
    <location>
        <begin position="1"/>
        <end position="140"/>
    </location>
</feature>
<dbReference type="AlphaFoldDB" id="A0A6J4QLT5"/>
<dbReference type="InterPro" id="IPR058279">
    <property type="entry name" value="DUF7973"/>
</dbReference>
<reference evidence="3" key="1">
    <citation type="submission" date="2020-02" db="EMBL/GenBank/DDBJ databases">
        <authorList>
            <person name="Meier V. D."/>
        </authorList>
    </citation>
    <scope>NUCLEOTIDE SEQUENCE</scope>
    <source>
        <strain evidence="3">AVDCRST_MAG28</strain>
    </source>
</reference>
<accession>A0A6J4QLT5</accession>
<evidence type="ECO:0000313" key="3">
    <source>
        <dbReference type="EMBL" id="CAA9448174.1"/>
    </source>
</evidence>
<protein>
    <recommendedName>
        <fullName evidence="2">DUF7973 domain-containing protein</fullName>
    </recommendedName>
</protein>
<evidence type="ECO:0000259" key="2">
    <source>
        <dbReference type="Pfam" id="PF25928"/>
    </source>
</evidence>
<sequence>MFGAAIGALPAFILVGFAVLVGIAAGLSGSQFDVLGQIAFGPVLGPHISFAGGVAAAAFAARRERDDIDDGTNIVTPLAGLGDPLPLLVGGIFGAGGYLLQLLLTALIPPVEAGFYTTYTDVIALVVVISAIIARVAFGRTGVFGSLDADARGRGRFSTGEGRVWLAYQEGFLQASVVGLGAGILAAWSAAEILAVNPDYLPFAVLLGYGISATALIFCSSASRCRLRTI</sequence>
<feature type="transmembrane region" description="Helical" evidence="1">
    <location>
        <begin position="87"/>
        <end position="110"/>
    </location>
</feature>
<dbReference type="EMBL" id="CADCVE010000024">
    <property type="protein sequence ID" value="CAA9448174.1"/>
    <property type="molecule type" value="Genomic_DNA"/>
</dbReference>
<feature type="transmembrane region" description="Helical" evidence="1">
    <location>
        <begin position="7"/>
        <end position="27"/>
    </location>
</feature>
<feature type="transmembrane region" description="Helical" evidence="1">
    <location>
        <begin position="122"/>
        <end position="143"/>
    </location>
</feature>
<feature type="transmembrane region" description="Helical" evidence="1">
    <location>
        <begin position="200"/>
        <end position="219"/>
    </location>
</feature>
<keyword evidence="1" id="KW-0472">Membrane</keyword>
<keyword evidence="1" id="KW-0812">Transmembrane</keyword>
<feature type="transmembrane region" description="Helical" evidence="1">
    <location>
        <begin position="164"/>
        <end position="188"/>
    </location>
</feature>
<organism evidence="3">
    <name type="scientific">uncultured Rubrobacteraceae bacterium</name>
    <dbReference type="NCBI Taxonomy" id="349277"/>
    <lineage>
        <taxon>Bacteria</taxon>
        <taxon>Bacillati</taxon>
        <taxon>Actinomycetota</taxon>
        <taxon>Rubrobacteria</taxon>
        <taxon>Rubrobacterales</taxon>
        <taxon>Rubrobacteraceae</taxon>
        <taxon>environmental samples</taxon>
    </lineage>
</organism>